<dbReference type="CDD" id="cd01949">
    <property type="entry name" value="GGDEF"/>
    <property type="match status" value="1"/>
</dbReference>
<evidence type="ECO:0000259" key="2">
    <source>
        <dbReference type="PROSITE" id="PS50113"/>
    </source>
</evidence>
<dbReference type="SMART" id="SM00086">
    <property type="entry name" value="PAC"/>
    <property type="match status" value="2"/>
</dbReference>
<dbReference type="NCBIfam" id="TIGR00254">
    <property type="entry name" value="GGDEF"/>
    <property type="match status" value="1"/>
</dbReference>
<accession>A0A1H3Y3V9</accession>
<dbReference type="InterPro" id="IPR043128">
    <property type="entry name" value="Rev_trsase/Diguanyl_cyclase"/>
</dbReference>
<dbReference type="Gene3D" id="3.20.20.450">
    <property type="entry name" value="EAL domain"/>
    <property type="match status" value="1"/>
</dbReference>
<feature type="domain" description="PAC" evidence="2">
    <location>
        <begin position="198"/>
        <end position="250"/>
    </location>
</feature>
<dbReference type="SUPFAM" id="SSF55073">
    <property type="entry name" value="Nucleotide cyclase"/>
    <property type="match status" value="1"/>
</dbReference>
<dbReference type="Proteomes" id="UP000242469">
    <property type="component" value="Unassembled WGS sequence"/>
</dbReference>
<dbReference type="PANTHER" id="PTHR44757:SF2">
    <property type="entry name" value="BIOFILM ARCHITECTURE MAINTENANCE PROTEIN MBAA"/>
    <property type="match status" value="1"/>
</dbReference>
<evidence type="ECO:0000313" key="5">
    <source>
        <dbReference type="EMBL" id="SEA06296.1"/>
    </source>
</evidence>
<reference evidence="6" key="1">
    <citation type="submission" date="2016-10" db="EMBL/GenBank/DDBJ databases">
        <authorList>
            <person name="Varghese N."/>
            <person name="Submissions S."/>
        </authorList>
    </citation>
    <scope>NUCLEOTIDE SEQUENCE [LARGE SCALE GENOMIC DNA]</scope>
    <source>
        <strain evidence="6">DSM 11526</strain>
    </source>
</reference>
<dbReference type="PROSITE" id="PS50112">
    <property type="entry name" value="PAS"/>
    <property type="match status" value="1"/>
</dbReference>
<dbReference type="InterPro" id="IPR001610">
    <property type="entry name" value="PAC"/>
</dbReference>
<dbReference type="InterPro" id="IPR035965">
    <property type="entry name" value="PAS-like_dom_sf"/>
</dbReference>
<gene>
    <name evidence="5" type="ORF">SAMN02745729_101365</name>
</gene>
<dbReference type="RefSeq" id="WP_091822176.1">
    <property type="nucleotide sequence ID" value="NZ_FNRJ01000001.1"/>
</dbReference>
<dbReference type="Gene3D" id="3.30.450.20">
    <property type="entry name" value="PAS domain"/>
    <property type="match status" value="2"/>
</dbReference>
<dbReference type="CDD" id="cd01948">
    <property type="entry name" value="EAL"/>
    <property type="match status" value="1"/>
</dbReference>
<organism evidence="5 6">
    <name type="scientific">Marinobacterium iners DSM 11526</name>
    <dbReference type="NCBI Taxonomy" id="1122198"/>
    <lineage>
        <taxon>Bacteria</taxon>
        <taxon>Pseudomonadati</taxon>
        <taxon>Pseudomonadota</taxon>
        <taxon>Gammaproteobacteria</taxon>
        <taxon>Oceanospirillales</taxon>
        <taxon>Oceanospirillaceae</taxon>
        <taxon>Marinobacterium</taxon>
    </lineage>
</organism>
<dbReference type="InterPro" id="IPR001633">
    <property type="entry name" value="EAL_dom"/>
</dbReference>
<dbReference type="SMART" id="SM00267">
    <property type="entry name" value="GGDEF"/>
    <property type="match status" value="1"/>
</dbReference>
<dbReference type="AlphaFoldDB" id="A0A1H3Y3V9"/>
<dbReference type="CDD" id="cd00130">
    <property type="entry name" value="PAS"/>
    <property type="match status" value="2"/>
</dbReference>
<dbReference type="Pfam" id="PF13426">
    <property type="entry name" value="PAS_9"/>
    <property type="match status" value="1"/>
</dbReference>
<dbReference type="Pfam" id="PF00563">
    <property type="entry name" value="EAL"/>
    <property type="match status" value="1"/>
</dbReference>
<dbReference type="InterPro" id="IPR000160">
    <property type="entry name" value="GGDEF_dom"/>
</dbReference>
<protein>
    <submittedName>
        <fullName evidence="5">PAS domain S-box-containing protein/diguanylate cyclase (GGDEF) domain-containing protein</fullName>
    </submittedName>
</protein>
<dbReference type="InterPro" id="IPR029787">
    <property type="entry name" value="Nucleotide_cyclase"/>
</dbReference>
<dbReference type="NCBIfam" id="TIGR00229">
    <property type="entry name" value="sensory_box"/>
    <property type="match status" value="1"/>
</dbReference>
<dbReference type="SUPFAM" id="SSF55785">
    <property type="entry name" value="PYP-like sensor domain (PAS domain)"/>
    <property type="match status" value="2"/>
</dbReference>
<name>A0A1H3Y3V9_9GAMM</name>
<dbReference type="InterPro" id="IPR052155">
    <property type="entry name" value="Biofilm_reg_signaling"/>
</dbReference>
<dbReference type="SMART" id="SM00052">
    <property type="entry name" value="EAL"/>
    <property type="match status" value="1"/>
</dbReference>
<dbReference type="Gene3D" id="3.30.70.270">
    <property type="match status" value="1"/>
</dbReference>
<dbReference type="InterPro" id="IPR000700">
    <property type="entry name" value="PAS-assoc_C"/>
</dbReference>
<proteinExistence type="predicted"/>
<dbReference type="PROSITE" id="PS50887">
    <property type="entry name" value="GGDEF"/>
    <property type="match status" value="1"/>
</dbReference>
<evidence type="ECO:0000259" key="4">
    <source>
        <dbReference type="PROSITE" id="PS50887"/>
    </source>
</evidence>
<keyword evidence="6" id="KW-1185">Reference proteome</keyword>
<feature type="domain" description="GGDEF" evidence="4">
    <location>
        <begin position="285"/>
        <end position="418"/>
    </location>
</feature>
<dbReference type="PROSITE" id="PS50883">
    <property type="entry name" value="EAL"/>
    <property type="match status" value="1"/>
</dbReference>
<dbReference type="InterPro" id="IPR035919">
    <property type="entry name" value="EAL_sf"/>
</dbReference>
<dbReference type="SUPFAM" id="SSF141868">
    <property type="entry name" value="EAL domain-like"/>
    <property type="match status" value="1"/>
</dbReference>
<dbReference type="Pfam" id="PF08448">
    <property type="entry name" value="PAS_4"/>
    <property type="match status" value="1"/>
</dbReference>
<dbReference type="SMART" id="SM00091">
    <property type="entry name" value="PAS"/>
    <property type="match status" value="2"/>
</dbReference>
<dbReference type="InterPro" id="IPR013656">
    <property type="entry name" value="PAS_4"/>
</dbReference>
<dbReference type="PROSITE" id="PS50113">
    <property type="entry name" value="PAC"/>
    <property type="match status" value="1"/>
</dbReference>
<dbReference type="OrthoDB" id="6168558at2"/>
<dbReference type="InterPro" id="IPR000014">
    <property type="entry name" value="PAS"/>
</dbReference>
<feature type="domain" description="EAL" evidence="3">
    <location>
        <begin position="427"/>
        <end position="684"/>
    </location>
</feature>
<evidence type="ECO:0000259" key="3">
    <source>
        <dbReference type="PROSITE" id="PS50883"/>
    </source>
</evidence>
<evidence type="ECO:0000313" key="6">
    <source>
        <dbReference type="Proteomes" id="UP000242469"/>
    </source>
</evidence>
<dbReference type="EMBL" id="FNRJ01000001">
    <property type="protein sequence ID" value="SEA06296.1"/>
    <property type="molecule type" value="Genomic_DNA"/>
</dbReference>
<dbReference type="Pfam" id="PF00990">
    <property type="entry name" value="GGDEF"/>
    <property type="match status" value="1"/>
</dbReference>
<sequence length="688" mass="77179">MDRQQQFLDLTGDFIASVDKHYRIEFINRSGRELLGIGQEHDLSVQPLHVSDFHTESTWQQLSREIFPQVLECGYWAGVVNFRTLAGHEVPVSLRILPHLDEHGQVTGLTGIGQDQRLKRAFQTQEAMAERILDSTIEGIIVTDAAARIERVNPAFTQITGYSALEVIGQTPKLLRSNHHEQPFYDAMNASLRRHGSWQGEVWNRRKSGEVYLQWMSVSALKNDNGVVTNFVSIFHDLTEMRAKEAQIEELAFTDPLTGMGNRYKLVQTLAQLLKRNRKPSTNSALIALMCIDIGQLSPINDRFGMRGGDQLIKRQAERLQQHLGDRLSFFRLTGDELVAIINDPHDLTGMARYANECISQLQVPLYLEGETIRLSPSAGLAVFPKDGDDADTLLACAQTALIAAKQAGRDSYRFYDEALSNELRQRMMLEQQLRLAIQHETGLGLELYLQPKVNIIDRALVGAEVLLRWQHPEKGMISPGEFIPLAEESRLIVALDRWVFSQSCALLQQWQTLLPGLPRLSVNLSARQLQEPDLVDWCLHTIALYGLEAQQLELEVTETAFINLADDVLRQLASLRAAGFSLALDDFGTGYSSLTYLRRLPLDVVKIDRSFVADLCTDARAATLLKGMIQLLSELEFGVVAEGIETDEQARLLQGIGCKTGQGFLFYRPMPASEFMQLYGKSCSAGN</sequence>
<feature type="domain" description="PAS" evidence="1">
    <location>
        <begin position="125"/>
        <end position="171"/>
    </location>
</feature>
<dbReference type="PANTHER" id="PTHR44757">
    <property type="entry name" value="DIGUANYLATE CYCLASE DGCP"/>
    <property type="match status" value="1"/>
</dbReference>
<dbReference type="STRING" id="1122198.SAMN02745729_101365"/>
<evidence type="ECO:0000259" key="1">
    <source>
        <dbReference type="PROSITE" id="PS50112"/>
    </source>
</evidence>